<accession>A0A919WIF6</accession>
<name>A0A919WIF6_9BACI</name>
<organism evidence="2 3">
    <name type="scientific">Robertmurraya siralis</name>
    <dbReference type="NCBI Taxonomy" id="77777"/>
    <lineage>
        <taxon>Bacteria</taxon>
        <taxon>Bacillati</taxon>
        <taxon>Bacillota</taxon>
        <taxon>Bacilli</taxon>
        <taxon>Bacillales</taxon>
        <taxon>Bacillaceae</taxon>
        <taxon>Robertmurraya</taxon>
    </lineage>
</organism>
<evidence type="ECO:0000313" key="2">
    <source>
        <dbReference type="EMBL" id="GIN62623.1"/>
    </source>
</evidence>
<dbReference type="AlphaFoldDB" id="A0A919WIF6"/>
<gene>
    <name evidence="2" type="ORF">J27TS8_26160</name>
</gene>
<comment type="caution">
    <text evidence="2">The sequence shown here is derived from an EMBL/GenBank/DDBJ whole genome shotgun (WGS) entry which is preliminary data.</text>
</comment>
<keyword evidence="3" id="KW-1185">Reference proteome</keyword>
<sequence length="54" mass="6388">MIFGFLSKDLTMWMTAFVIGLLIRYNAYALLFKDYDDRVNSLREKYRKTKVGSS</sequence>
<feature type="transmembrane region" description="Helical" evidence="1">
    <location>
        <begin position="12"/>
        <end position="32"/>
    </location>
</feature>
<evidence type="ECO:0000313" key="3">
    <source>
        <dbReference type="Proteomes" id="UP000682111"/>
    </source>
</evidence>
<evidence type="ECO:0000256" key="1">
    <source>
        <dbReference type="SAM" id="Phobius"/>
    </source>
</evidence>
<keyword evidence="1" id="KW-1133">Transmembrane helix</keyword>
<protein>
    <submittedName>
        <fullName evidence="2">Uncharacterized protein</fullName>
    </submittedName>
</protein>
<proteinExistence type="predicted"/>
<dbReference type="EMBL" id="BORC01000004">
    <property type="protein sequence ID" value="GIN62623.1"/>
    <property type="molecule type" value="Genomic_DNA"/>
</dbReference>
<keyword evidence="1" id="KW-0472">Membrane</keyword>
<keyword evidence="1" id="KW-0812">Transmembrane</keyword>
<reference evidence="2" key="1">
    <citation type="submission" date="2021-03" db="EMBL/GenBank/DDBJ databases">
        <title>Antimicrobial resistance genes in bacteria isolated from Japanese honey, and their potential for conferring macrolide and lincosamide resistance in the American foulbrood pathogen Paenibacillus larvae.</title>
        <authorList>
            <person name="Okamoto M."/>
            <person name="Kumagai M."/>
            <person name="Kanamori H."/>
            <person name="Takamatsu D."/>
        </authorList>
    </citation>
    <scope>NUCLEOTIDE SEQUENCE</scope>
    <source>
        <strain evidence="2">J27TS8</strain>
    </source>
</reference>
<dbReference type="Proteomes" id="UP000682111">
    <property type="component" value="Unassembled WGS sequence"/>
</dbReference>